<evidence type="ECO:0000256" key="9">
    <source>
        <dbReference type="ARBA" id="ARBA00022692"/>
    </source>
</evidence>
<dbReference type="EC" id="7.2.2.14" evidence="4"/>
<evidence type="ECO:0000313" key="22">
    <source>
        <dbReference type="Proteomes" id="UP000813385"/>
    </source>
</evidence>
<evidence type="ECO:0000256" key="6">
    <source>
        <dbReference type="ARBA" id="ARBA00022475"/>
    </source>
</evidence>
<keyword evidence="11" id="KW-0067">ATP-binding</keyword>
<comment type="function">
    <text evidence="1">Mediates magnesium influx to the cytosol.</text>
</comment>
<evidence type="ECO:0000256" key="15">
    <source>
        <dbReference type="ARBA" id="ARBA00023136"/>
    </source>
</evidence>
<dbReference type="SUPFAM" id="SSF81653">
    <property type="entry name" value="Calcium ATPase, transduction domain A"/>
    <property type="match status" value="1"/>
</dbReference>
<dbReference type="InterPro" id="IPR036412">
    <property type="entry name" value="HAD-like_sf"/>
</dbReference>
<dbReference type="InterPro" id="IPR023299">
    <property type="entry name" value="ATPase_P-typ_cyto_dom_N"/>
</dbReference>
<comment type="catalytic activity">
    <reaction evidence="17">
        <text>Mg(2+)(out) + ATP + H2O = Mg(2+)(in) + ADP + phosphate + H(+)</text>
        <dbReference type="Rhea" id="RHEA:10260"/>
        <dbReference type="ChEBI" id="CHEBI:15377"/>
        <dbReference type="ChEBI" id="CHEBI:15378"/>
        <dbReference type="ChEBI" id="CHEBI:18420"/>
        <dbReference type="ChEBI" id="CHEBI:30616"/>
        <dbReference type="ChEBI" id="CHEBI:43474"/>
        <dbReference type="ChEBI" id="CHEBI:456216"/>
        <dbReference type="EC" id="7.2.2.14"/>
    </reaction>
</comment>
<dbReference type="Pfam" id="PF04749">
    <property type="entry name" value="PLAC8"/>
    <property type="match status" value="1"/>
</dbReference>
<dbReference type="SFLD" id="SFLDS00003">
    <property type="entry name" value="Haloacid_Dehalogenase"/>
    <property type="match status" value="1"/>
</dbReference>
<keyword evidence="14 19" id="KW-1133">Transmembrane helix</keyword>
<feature type="transmembrane region" description="Helical" evidence="19">
    <location>
        <begin position="286"/>
        <end position="310"/>
    </location>
</feature>
<dbReference type="SUPFAM" id="SSF56784">
    <property type="entry name" value="HAD-like"/>
    <property type="match status" value="1"/>
</dbReference>
<dbReference type="InterPro" id="IPR004014">
    <property type="entry name" value="ATPase_P-typ_cation-transptr_N"/>
</dbReference>
<evidence type="ECO:0000256" key="11">
    <source>
        <dbReference type="ARBA" id="ARBA00022840"/>
    </source>
</evidence>
<evidence type="ECO:0000313" key="21">
    <source>
        <dbReference type="EMBL" id="KAH7374551.1"/>
    </source>
</evidence>
<evidence type="ECO:0000256" key="17">
    <source>
        <dbReference type="ARBA" id="ARBA00047295"/>
    </source>
</evidence>
<dbReference type="InterPro" id="IPR059000">
    <property type="entry name" value="ATPase_P-type_domA"/>
</dbReference>
<feature type="domain" description="Cation-transporting P-type ATPase N-terminal" evidence="20">
    <location>
        <begin position="32"/>
        <end position="105"/>
    </location>
</feature>
<dbReference type="InterPro" id="IPR023298">
    <property type="entry name" value="ATPase_P-typ_TM_dom_sf"/>
</dbReference>
<evidence type="ECO:0000256" key="2">
    <source>
        <dbReference type="ARBA" id="ARBA00004429"/>
    </source>
</evidence>
<dbReference type="SFLD" id="SFLDG00002">
    <property type="entry name" value="C1.7:_P-type_atpase_like"/>
    <property type="match status" value="1"/>
</dbReference>
<dbReference type="Proteomes" id="UP000813385">
    <property type="component" value="Unassembled WGS sequence"/>
</dbReference>
<dbReference type="InterPro" id="IPR023214">
    <property type="entry name" value="HAD_sf"/>
</dbReference>
<dbReference type="NCBIfam" id="TIGR01494">
    <property type="entry name" value="ATPase_P-type"/>
    <property type="match status" value="2"/>
</dbReference>
<evidence type="ECO:0000256" key="5">
    <source>
        <dbReference type="ARBA" id="ARBA00013555"/>
    </source>
</evidence>
<evidence type="ECO:0000256" key="16">
    <source>
        <dbReference type="ARBA" id="ARBA00029806"/>
    </source>
</evidence>
<dbReference type="Gene3D" id="2.70.150.10">
    <property type="entry name" value="Calcium-transporting ATPase, cytoplasmic transduction domain A"/>
    <property type="match status" value="1"/>
</dbReference>
<keyword evidence="22" id="KW-1185">Reference proteome</keyword>
<dbReference type="InterPro" id="IPR018303">
    <property type="entry name" value="ATPase_P-typ_P_site"/>
</dbReference>
<evidence type="ECO:0000256" key="19">
    <source>
        <dbReference type="SAM" id="Phobius"/>
    </source>
</evidence>
<keyword evidence="9 19" id="KW-0812">Transmembrane</keyword>
<evidence type="ECO:0000256" key="13">
    <source>
        <dbReference type="ARBA" id="ARBA00022967"/>
    </source>
</evidence>
<dbReference type="Pfam" id="PF00690">
    <property type="entry name" value="Cation_ATPase_N"/>
    <property type="match status" value="1"/>
</dbReference>
<dbReference type="Gene3D" id="1.20.1110.10">
    <property type="entry name" value="Calcium-transporting ATPase, transmembrane domain"/>
    <property type="match status" value="1"/>
</dbReference>
<dbReference type="GO" id="GO:0005524">
    <property type="term" value="F:ATP binding"/>
    <property type="evidence" value="ECO:0007669"/>
    <property type="project" value="UniProtKB-KW"/>
</dbReference>
<comment type="caution">
    <text evidence="21">The sequence shown here is derived from an EMBL/GenBank/DDBJ whole genome shotgun (WGS) entry which is preliminary data.</text>
</comment>
<comment type="subcellular location">
    <subcellularLocation>
        <location evidence="2">Cell inner membrane</location>
        <topology evidence="2">Multi-pass membrane protein</topology>
    </subcellularLocation>
</comment>
<dbReference type="PANTHER" id="PTHR42861">
    <property type="entry name" value="CALCIUM-TRANSPORTING ATPASE"/>
    <property type="match status" value="1"/>
</dbReference>
<dbReference type="Gene3D" id="3.40.1110.10">
    <property type="entry name" value="Calcium-transporting ATPase, cytoplasmic domain N"/>
    <property type="match status" value="1"/>
</dbReference>
<dbReference type="SUPFAM" id="SSF81665">
    <property type="entry name" value="Calcium ATPase, transmembrane domain M"/>
    <property type="match status" value="1"/>
</dbReference>
<keyword evidence="13" id="KW-1278">Translocase</keyword>
<evidence type="ECO:0000256" key="8">
    <source>
        <dbReference type="ARBA" id="ARBA00022553"/>
    </source>
</evidence>
<dbReference type="InterPro" id="IPR001757">
    <property type="entry name" value="P_typ_ATPase"/>
</dbReference>
<feature type="compositionally biased region" description="Pro residues" evidence="18">
    <location>
        <begin position="923"/>
        <end position="934"/>
    </location>
</feature>
<evidence type="ECO:0000256" key="18">
    <source>
        <dbReference type="SAM" id="MobiDB-lite"/>
    </source>
</evidence>
<proteinExistence type="inferred from homology"/>
<feature type="transmembrane region" description="Helical" evidence="19">
    <location>
        <begin position="870"/>
        <end position="893"/>
    </location>
</feature>
<keyword evidence="7" id="KW-0997">Cell inner membrane</keyword>
<evidence type="ECO:0000259" key="20">
    <source>
        <dbReference type="SMART" id="SM00831"/>
    </source>
</evidence>
<dbReference type="OrthoDB" id="158672at2759"/>
<feature type="transmembrane region" description="Helical" evidence="19">
    <location>
        <begin position="989"/>
        <end position="1011"/>
    </location>
</feature>
<dbReference type="InterPro" id="IPR008250">
    <property type="entry name" value="ATPase_P-typ_transduc_dom_A_sf"/>
</dbReference>
<dbReference type="Pfam" id="PF00122">
    <property type="entry name" value="E1-E2_ATPase"/>
    <property type="match status" value="1"/>
</dbReference>
<comment type="similarity">
    <text evidence="3">Belongs to the cation transport ATPase (P-type) (TC 3.A.3) family. Type IIIB subfamily.</text>
</comment>
<dbReference type="AlphaFoldDB" id="A0A8K0X774"/>
<dbReference type="InterPro" id="IPR006068">
    <property type="entry name" value="ATPase_P-typ_cation-transptr_C"/>
</dbReference>
<feature type="transmembrane region" description="Helical" evidence="19">
    <location>
        <begin position="1031"/>
        <end position="1051"/>
    </location>
</feature>
<gene>
    <name evidence="21" type="ORF">B0T11DRAFT_313367</name>
</gene>
<dbReference type="GO" id="GO:0016887">
    <property type="term" value="F:ATP hydrolysis activity"/>
    <property type="evidence" value="ECO:0007669"/>
    <property type="project" value="InterPro"/>
</dbReference>
<name>A0A8K0X774_9PEZI</name>
<evidence type="ECO:0000256" key="4">
    <source>
        <dbReference type="ARBA" id="ARBA00012786"/>
    </source>
</evidence>
<keyword evidence="6" id="KW-1003">Cell membrane</keyword>
<evidence type="ECO:0000256" key="10">
    <source>
        <dbReference type="ARBA" id="ARBA00022741"/>
    </source>
</evidence>
<dbReference type="PRINTS" id="PR01836">
    <property type="entry name" value="MGATPASE"/>
</dbReference>
<dbReference type="InterPro" id="IPR006415">
    <property type="entry name" value="P-type_ATPase_IIIB"/>
</dbReference>
<evidence type="ECO:0000256" key="3">
    <source>
        <dbReference type="ARBA" id="ARBA00008746"/>
    </source>
</evidence>
<keyword evidence="15 19" id="KW-0472">Membrane</keyword>
<feature type="transmembrane region" description="Helical" evidence="19">
    <location>
        <begin position="316"/>
        <end position="341"/>
    </location>
</feature>
<dbReference type="InterPro" id="IPR006461">
    <property type="entry name" value="PLAC_motif_containing"/>
</dbReference>
<feature type="transmembrane region" description="Helical" evidence="19">
    <location>
        <begin position="77"/>
        <end position="99"/>
    </location>
</feature>
<dbReference type="SUPFAM" id="SSF81660">
    <property type="entry name" value="Metal cation-transporting ATPase, ATP-binding domain N"/>
    <property type="match status" value="1"/>
</dbReference>
<protein>
    <recommendedName>
        <fullName evidence="5">Magnesium-transporting ATPase, P-type 1</fullName>
        <ecNumber evidence="4">7.2.2.14</ecNumber>
    </recommendedName>
    <alternativeName>
        <fullName evidence="16">Mg(2+) transport ATPase, P-type 1</fullName>
    </alternativeName>
</protein>
<evidence type="ECO:0000256" key="14">
    <source>
        <dbReference type="ARBA" id="ARBA00022989"/>
    </source>
</evidence>
<feature type="region of interest" description="Disordered" evidence="18">
    <location>
        <begin position="918"/>
        <end position="952"/>
    </location>
</feature>
<keyword evidence="12" id="KW-0460">Magnesium</keyword>
<reference evidence="21" key="1">
    <citation type="journal article" date="2021" name="Nat. Commun.">
        <title>Genetic determinants of endophytism in the Arabidopsis root mycobiome.</title>
        <authorList>
            <person name="Mesny F."/>
            <person name="Miyauchi S."/>
            <person name="Thiergart T."/>
            <person name="Pickel B."/>
            <person name="Atanasova L."/>
            <person name="Karlsson M."/>
            <person name="Huettel B."/>
            <person name="Barry K.W."/>
            <person name="Haridas S."/>
            <person name="Chen C."/>
            <person name="Bauer D."/>
            <person name="Andreopoulos W."/>
            <person name="Pangilinan J."/>
            <person name="LaButti K."/>
            <person name="Riley R."/>
            <person name="Lipzen A."/>
            <person name="Clum A."/>
            <person name="Drula E."/>
            <person name="Henrissat B."/>
            <person name="Kohler A."/>
            <person name="Grigoriev I.V."/>
            <person name="Martin F.M."/>
            <person name="Hacquard S."/>
        </authorList>
    </citation>
    <scope>NUCLEOTIDE SEQUENCE</scope>
    <source>
        <strain evidence="21">MPI-CAGE-AT-0016</strain>
    </source>
</reference>
<dbReference type="SMART" id="SM00831">
    <property type="entry name" value="Cation_ATPase_N"/>
    <property type="match status" value="1"/>
</dbReference>
<dbReference type="GO" id="GO:0015444">
    <property type="term" value="F:P-type magnesium transporter activity"/>
    <property type="evidence" value="ECO:0007669"/>
    <property type="project" value="UniProtKB-EC"/>
</dbReference>
<organism evidence="21 22">
    <name type="scientific">Plectosphaerella cucumerina</name>
    <dbReference type="NCBI Taxonomy" id="40658"/>
    <lineage>
        <taxon>Eukaryota</taxon>
        <taxon>Fungi</taxon>
        <taxon>Dikarya</taxon>
        <taxon>Ascomycota</taxon>
        <taxon>Pezizomycotina</taxon>
        <taxon>Sordariomycetes</taxon>
        <taxon>Hypocreomycetidae</taxon>
        <taxon>Glomerellales</taxon>
        <taxon>Plectosphaerellaceae</taxon>
        <taxon>Plectosphaerella</taxon>
    </lineage>
</organism>
<dbReference type="Gene3D" id="3.40.50.1000">
    <property type="entry name" value="HAD superfamily/HAD-like"/>
    <property type="match status" value="1"/>
</dbReference>
<evidence type="ECO:0000256" key="7">
    <source>
        <dbReference type="ARBA" id="ARBA00022519"/>
    </source>
</evidence>
<dbReference type="Pfam" id="PF00689">
    <property type="entry name" value="Cation_ATPase_C"/>
    <property type="match status" value="1"/>
</dbReference>
<feature type="transmembrane region" description="Helical" evidence="19">
    <location>
        <begin position="775"/>
        <end position="798"/>
    </location>
</feature>
<dbReference type="InterPro" id="IPR044492">
    <property type="entry name" value="P_typ_ATPase_HD_dom"/>
</dbReference>
<keyword evidence="8" id="KW-0597">Phosphoprotein</keyword>
<feature type="transmembrane region" description="Helical" evidence="19">
    <location>
        <begin position="843"/>
        <end position="864"/>
    </location>
</feature>
<feature type="compositionally biased region" description="Low complexity" evidence="18">
    <location>
        <begin position="935"/>
        <end position="946"/>
    </location>
</feature>
<sequence>MFTNLLRRIQAGRGLSPDVTAGEHGSDAILRRFARMDSTEVLAELDAHRDGLTADEAKARLKSHGPNVVTSSKPPSWWWLLLSVIPNPFNLLLGFIAIISVASPERSWETFGVLMAMITISSGVRFWQEYRSLVSVVELQNSVTTNARVRRRRAVPVKATTSGSSTSVEVEVHDREVVPGDILMLSPGDAIAADCLILESNYLRVSQSSLTGESMPTTKTPTIDAAEKDTVPVFDMKNIAFMGTSVVSGSATALVLCSGDANFIASIMKQLNEKREVNAFQRGIRNVTYMLIGFMLTMVPIVLGISGYVTGDWAQAALFSVSVAVGLVPEMLPAIVNTNLARGAHLLAKKKAIVKRLDAIQNLGAMTVLCSDKTGTLTKDEVHLDAFVDCAGLSNSDVFQLAYINAAGQAAQGNAMDAAIVKHREVADVVIPQHEMIAVVPFTFERRRSSCIVRGYTKQQMVICKGAFDEVLGLCTRVRRGPKEPSLDAATRNALNAQADKLAATGYRVLLVATKKVQLIDANDEESLEELESSMTLEGLLTFLDPVKEDAAESVAALRAAGVETKVLTGDSLAVAINACQAIRLGGSGPESDDVDAVTGPELARMDSDEFDDAARRCSVFAKLTPSQKGLLIRRLRRLGHCVGMLGDGVNDCVALRAADVGISVDSGFRAAKDSADVILTRKGLDVVESAVRVGRVTQGNSIKYIKMVASSNFGNVFSILVASAWLPFTPMSGLQLLVQNLLYDVSQVAIPWDRMDEEYLAEPKRWATRDLLRFIVVLGPTSSVIDMATFCTGWFLYGVQTADDPEAVALFRTHWFLQGLLTQTLIVHLLRTAKIPVLQSRAAPCLVFATCAVMAVGFAIPWIPPFRAVLGMAQPASSFVGILAALLVAYCIEVQLVKMVLSNFPLFTMSAPQSTVPAQDAVPPPQNSVPPPQTTITATPQAQPAKPGPIDHRDVEEWTQRFNKVLEKPGETLHSTSPAGAEGWKNSFFACFNPIPLCAVTCCLPCITFGKTHHRLRRDPNLEGYQPVNTSCLLLLASSCVGLFCVPLAMQRAEIREKFNLEGSCMSDLARAYCCGCCDLMQQEKEVAERTPLVAAQGVKEAYQAPDGMAYPAPAPGN</sequence>
<dbReference type="Pfam" id="PF13246">
    <property type="entry name" value="Cation_ATPase"/>
    <property type="match status" value="1"/>
</dbReference>
<accession>A0A8K0X774</accession>
<dbReference type="GO" id="GO:0005886">
    <property type="term" value="C:plasma membrane"/>
    <property type="evidence" value="ECO:0007669"/>
    <property type="project" value="UniProtKB-SubCell"/>
</dbReference>
<dbReference type="NCBIfam" id="TIGR01524">
    <property type="entry name" value="ATPase-IIIB_Mg"/>
    <property type="match status" value="1"/>
</dbReference>
<dbReference type="PROSITE" id="PS00154">
    <property type="entry name" value="ATPASE_E1_E2"/>
    <property type="match status" value="1"/>
</dbReference>
<dbReference type="EMBL" id="JAGPXD010000001">
    <property type="protein sequence ID" value="KAH7374551.1"/>
    <property type="molecule type" value="Genomic_DNA"/>
</dbReference>
<evidence type="ECO:0000256" key="1">
    <source>
        <dbReference type="ARBA" id="ARBA00003954"/>
    </source>
</evidence>
<feature type="transmembrane region" description="Helical" evidence="19">
    <location>
        <begin position="810"/>
        <end position="831"/>
    </location>
</feature>
<evidence type="ECO:0000256" key="12">
    <source>
        <dbReference type="ARBA" id="ARBA00022842"/>
    </source>
</evidence>
<dbReference type="NCBIfam" id="TIGR01571">
    <property type="entry name" value="A_thal_Cys_rich"/>
    <property type="match status" value="1"/>
</dbReference>
<feature type="transmembrane region" description="Helical" evidence="19">
    <location>
        <begin position="111"/>
        <end position="128"/>
    </location>
</feature>
<dbReference type="SFLD" id="SFLDF00027">
    <property type="entry name" value="p-type_atpase"/>
    <property type="match status" value="1"/>
</dbReference>
<keyword evidence="10" id="KW-0547">Nucleotide-binding</keyword>